<reference evidence="1" key="1">
    <citation type="submission" date="2014-07" db="EMBL/GenBank/DDBJ databases">
        <authorList>
            <person name="Martin A.A"/>
            <person name="De Silva N."/>
        </authorList>
    </citation>
    <scope>NUCLEOTIDE SEQUENCE</scope>
</reference>
<evidence type="ECO:0000313" key="2">
    <source>
        <dbReference type="WBParaSite" id="SVE_0423400.1"/>
    </source>
</evidence>
<reference evidence="2" key="2">
    <citation type="submission" date="2015-08" db="UniProtKB">
        <authorList>
            <consortium name="WormBaseParasite"/>
        </authorList>
    </citation>
    <scope>IDENTIFICATION</scope>
</reference>
<organism evidence="1 2">
    <name type="scientific">Strongyloides venezuelensis</name>
    <name type="common">Threadworm</name>
    <dbReference type="NCBI Taxonomy" id="75913"/>
    <lineage>
        <taxon>Eukaryota</taxon>
        <taxon>Metazoa</taxon>
        <taxon>Ecdysozoa</taxon>
        <taxon>Nematoda</taxon>
        <taxon>Chromadorea</taxon>
        <taxon>Rhabditida</taxon>
        <taxon>Tylenchina</taxon>
        <taxon>Panagrolaimomorpha</taxon>
        <taxon>Strongyloidoidea</taxon>
        <taxon>Strongyloididae</taxon>
        <taxon>Strongyloides</taxon>
    </lineage>
</organism>
<evidence type="ECO:0000313" key="1">
    <source>
        <dbReference type="Proteomes" id="UP000035680"/>
    </source>
</evidence>
<name>A0A0K0F5Z1_STRVS</name>
<proteinExistence type="predicted"/>
<dbReference type="Proteomes" id="UP000035680">
    <property type="component" value="Unassembled WGS sequence"/>
</dbReference>
<protein>
    <submittedName>
        <fullName evidence="2">MULE domain-containing protein</fullName>
    </submittedName>
</protein>
<dbReference type="AlphaFoldDB" id="A0A0K0F5Z1"/>
<dbReference type="WBParaSite" id="SVE_0423400.1">
    <property type="protein sequence ID" value="SVE_0423400.1"/>
    <property type="gene ID" value="SVE_0423400"/>
</dbReference>
<accession>A0A0K0F5Z1</accession>
<sequence length="158" mass="18170">MIQPSRRSDILKLIRCAWHNILVIIDVDEGVPDPTKSLTFFHCFLGNYPKVDFKCTAPSAPTEPACWLDLSGAASYQTLFMFTFYIFPLYSLHSDMPSFSFFITYDPQAETSWFLRLDINNSRKENNLCRSTLTIFFILADAAHQKVPTILETLPYLI</sequence>
<keyword evidence="1" id="KW-1185">Reference proteome</keyword>